<dbReference type="SFLD" id="SFLDG01018">
    <property type="entry name" value="Squalene/Phytoene_Synthase_Lik"/>
    <property type="match status" value="1"/>
</dbReference>
<dbReference type="SFLD" id="SFLDS00005">
    <property type="entry name" value="Isoprenoid_Synthase_Type_I"/>
    <property type="match status" value="1"/>
</dbReference>
<proteinExistence type="predicted"/>
<organism evidence="3 4">
    <name type="scientific">Flexivirga endophytica</name>
    <dbReference type="NCBI Taxonomy" id="1849103"/>
    <lineage>
        <taxon>Bacteria</taxon>
        <taxon>Bacillati</taxon>
        <taxon>Actinomycetota</taxon>
        <taxon>Actinomycetes</taxon>
        <taxon>Micrococcales</taxon>
        <taxon>Dermacoccaceae</taxon>
        <taxon>Flexivirga</taxon>
    </lineage>
</organism>
<dbReference type="SUPFAM" id="SSF48576">
    <property type="entry name" value="Terpenoid synthases"/>
    <property type="match status" value="1"/>
</dbReference>
<evidence type="ECO:0000313" key="4">
    <source>
        <dbReference type="Proteomes" id="UP000636793"/>
    </source>
</evidence>
<dbReference type="PROSITE" id="PS01045">
    <property type="entry name" value="SQUALEN_PHYTOEN_SYN_2"/>
    <property type="match status" value="1"/>
</dbReference>
<dbReference type="EMBL" id="BMHI01000001">
    <property type="protein sequence ID" value="GGB20712.1"/>
    <property type="molecule type" value="Genomic_DNA"/>
</dbReference>
<keyword evidence="4" id="KW-1185">Reference proteome</keyword>
<dbReference type="InterPro" id="IPR002060">
    <property type="entry name" value="Squ/phyt_synthse"/>
</dbReference>
<evidence type="ECO:0000256" key="1">
    <source>
        <dbReference type="ARBA" id="ARBA00004684"/>
    </source>
</evidence>
<evidence type="ECO:0000256" key="2">
    <source>
        <dbReference type="ARBA" id="ARBA00022679"/>
    </source>
</evidence>
<comment type="pathway">
    <text evidence="1">Carotenoid biosynthesis; phytoene biosynthesis.</text>
</comment>
<dbReference type="PANTHER" id="PTHR31480">
    <property type="entry name" value="BIFUNCTIONAL LYCOPENE CYCLASE/PHYTOENE SYNTHASE"/>
    <property type="match status" value="1"/>
</dbReference>
<dbReference type="Pfam" id="PF00494">
    <property type="entry name" value="SQS_PSY"/>
    <property type="match status" value="1"/>
</dbReference>
<dbReference type="Proteomes" id="UP000636793">
    <property type="component" value="Unassembled WGS sequence"/>
</dbReference>
<dbReference type="InterPro" id="IPR033904">
    <property type="entry name" value="Trans_IPPS_HH"/>
</dbReference>
<keyword evidence="2" id="KW-0808">Transferase</keyword>
<dbReference type="Gene3D" id="1.10.600.10">
    <property type="entry name" value="Farnesyl Diphosphate Synthase"/>
    <property type="match status" value="1"/>
</dbReference>
<name>A0A916WQE9_9MICO</name>
<gene>
    <name evidence="3" type="primary">crtB</name>
    <name evidence="3" type="ORF">GCM10011492_08310</name>
</gene>
<dbReference type="AlphaFoldDB" id="A0A916WQE9"/>
<evidence type="ECO:0000313" key="3">
    <source>
        <dbReference type="EMBL" id="GGB20712.1"/>
    </source>
</evidence>
<reference evidence="3" key="1">
    <citation type="journal article" date="2014" name="Int. J. Syst. Evol. Microbiol.">
        <title>Complete genome sequence of Corynebacterium casei LMG S-19264T (=DSM 44701T), isolated from a smear-ripened cheese.</title>
        <authorList>
            <consortium name="US DOE Joint Genome Institute (JGI-PGF)"/>
            <person name="Walter F."/>
            <person name="Albersmeier A."/>
            <person name="Kalinowski J."/>
            <person name="Ruckert C."/>
        </authorList>
    </citation>
    <scope>NUCLEOTIDE SEQUENCE</scope>
    <source>
        <strain evidence="3">CGMCC 1.15085</strain>
    </source>
</reference>
<dbReference type="InterPro" id="IPR019845">
    <property type="entry name" value="Squalene/phytoene_synthase_CS"/>
</dbReference>
<sequence>MTDDLRAGYAVCRAINARHGTSFYRATSLLPPARRPHVWALYAVARRSDDLVDSPAVGSDPATSLRRWESEVMTAVRRQTRPADPVLLALQHTVRAHAIPPRLFEEFFASMRRDLSTTRYATWEELRSYMRGSAAAIGEMTAPILGSGATGLPYAAALGEAFQLTNFVRDVAEDWQRGRIYLPLADFDASGCTEDDLGACVATGSSSPELRRLVALEIARARALYAAAEPGLAEVDPIVRPCLRAAFGLYSQILREIENSGFEVCRGRTVVRPVPRAIVLSRALSGGRPWRSTTARTRS</sequence>
<dbReference type="GO" id="GO:0004311">
    <property type="term" value="F:geranylgeranyl diphosphate synthase activity"/>
    <property type="evidence" value="ECO:0007669"/>
    <property type="project" value="InterPro"/>
</dbReference>
<dbReference type="GO" id="GO:0016117">
    <property type="term" value="P:carotenoid biosynthetic process"/>
    <property type="evidence" value="ECO:0007669"/>
    <property type="project" value="UniProtKB-ARBA"/>
</dbReference>
<dbReference type="InterPro" id="IPR044843">
    <property type="entry name" value="Trans_IPPS_bact-type"/>
</dbReference>
<accession>A0A916WQE9</accession>
<protein>
    <submittedName>
        <fullName evidence="3">Phytoene synthase</fullName>
    </submittedName>
</protein>
<reference evidence="3" key="2">
    <citation type="submission" date="2020-09" db="EMBL/GenBank/DDBJ databases">
        <authorList>
            <person name="Sun Q."/>
            <person name="Zhou Y."/>
        </authorList>
    </citation>
    <scope>NUCLEOTIDE SEQUENCE</scope>
    <source>
        <strain evidence="3">CGMCC 1.15085</strain>
    </source>
</reference>
<dbReference type="SFLD" id="SFLDG01212">
    <property type="entry name" value="Phytoene_synthase_like"/>
    <property type="match status" value="1"/>
</dbReference>
<dbReference type="CDD" id="cd00683">
    <property type="entry name" value="Trans_IPPS_HH"/>
    <property type="match status" value="1"/>
</dbReference>
<dbReference type="GO" id="GO:0051996">
    <property type="term" value="F:squalene synthase [NAD(P)H] activity"/>
    <property type="evidence" value="ECO:0007669"/>
    <property type="project" value="InterPro"/>
</dbReference>
<dbReference type="InterPro" id="IPR008949">
    <property type="entry name" value="Isoprenoid_synthase_dom_sf"/>
</dbReference>
<comment type="caution">
    <text evidence="3">The sequence shown here is derived from an EMBL/GenBank/DDBJ whole genome shotgun (WGS) entry which is preliminary data.</text>
</comment>
<dbReference type="RefSeq" id="WP_188835645.1">
    <property type="nucleotide sequence ID" value="NZ_BMHI01000001.1"/>
</dbReference>